<dbReference type="PRINTS" id="PR00625">
    <property type="entry name" value="JDOMAIN"/>
</dbReference>
<reference evidence="5" key="1">
    <citation type="submission" date="2016-10" db="EMBL/GenBank/DDBJ databases">
        <authorList>
            <person name="Varghese N."/>
            <person name="Submissions S."/>
        </authorList>
    </citation>
    <scope>NUCLEOTIDE SEQUENCE [LARGE SCALE GENOMIC DNA]</scope>
    <source>
        <strain evidence="5">DS-12</strain>
    </source>
</reference>
<organism evidence="4 5">
    <name type="scientific">Paenimyroides ummariense</name>
    <dbReference type="NCBI Taxonomy" id="913024"/>
    <lineage>
        <taxon>Bacteria</taxon>
        <taxon>Pseudomonadati</taxon>
        <taxon>Bacteroidota</taxon>
        <taxon>Flavobacteriia</taxon>
        <taxon>Flavobacteriales</taxon>
        <taxon>Flavobacteriaceae</taxon>
        <taxon>Paenimyroides</taxon>
    </lineage>
</organism>
<feature type="transmembrane region" description="Helical" evidence="2">
    <location>
        <begin position="475"/>
        <end position="494"/>
    </location>
</feature>
<dbReference type="STRING" id="913024.SAMN05421741_10422"/>
<dbReference type="AlphaFoldDB" id="A0A1I4Y6P2"/>
<dbReference type="RefSeq" id="WP_091519532.1">
    <property type="nucleotide sequence ID" value="NZ_FOVI01000004.1"/>
</dbReference>
<evidence type="ECO:0000256" key="1">
    <source>
        <dbReference type="ARBA" id="ARBA00023186"/>
    </source>
</evidence>
<dbReference type="Pfam" id="PF00226">
    <property type="entry name" value="DnaJ"/>
    <property type="match status" value="1"/>
</dbReference>
<evidence type="ECO:0000313" key="5">
    <source>
        <dbReference type="Proteomes" id="UP000199036"/>
    </source>
</evidence>
<keyword evidence="5" id="KW-1185">Reference proteome</keyword>
<evidence type="ECO:0000259" key="3">
    <source>
        <dbReference type="PROSITE" id="PS50076"/>
    </source>
</evidence>
<dbReference type="SUPFAM" id="SSF46565">
    <property type="entry name" value="Chaperone J-domain"/>
    <property type="match status" value="1"/>
</dbReference>
<dbReference type="Pfam" id="PF05656">
    <property type="entry name" value="DUF805"/>
    <property type="match status" value="1"/>
</dbReference>
<dbReference type="InterPro" id="IPR008523">
    <property type="entry name" value="DUF805"/>
</dbReference>
<gene>
    <name evidence="4" type="ORF">SAMN05421741_10422</name>
</gene>
<dbReference type="Gene3D" id="1.10.287.110">
    <property type="entry name" value="DnaJ domain"/>
    <property type="match status" value="1"/>
</dbReference>
<dbReference type="GO" id="GO:0016020">
    <property type="term" value="C:membrane"/>
    <property type="evidence" value="ECO:0007669"/>
    <property type="project" value="InterPro"/>
</dbReference>
<dbReference type="GO" id="GO:0051087">
    <property type="term" value="F:protein-folding chaperone binding"/>
    <property type="evidence" value="ECO:0007669"/>
    <property type="project" value="TreeGrafter"/>
</dbReference>
<dbReference type="EMBL" id="FOVI01000004">
    <property type="protein sequence ID" value="SFN33199.1"/>
    <property type="molecule type" value="Genomic_DNA"/>
</dbReference>
<sequence length="495" mass="58078">MINHYVVLEIPNFSDQTVIKKAYRKLSKKYHPDVNKDPFANSYFLKINEAYDFLIDENKRLLLHQFLYFHEVSKATNNNHQTQYQDKYTQNPQQNSVQVEPVIHFFSADKKQFVLNDHILLQWNVSHCKSVNINVFGAVSFSGTHYLKIDHFAEEIFVLMTVVGLNDKEYKYQIKLQYSNKNPAKKAFQKIKSQYPDADEIHFKKETFFGLHARINKNEFKNRMILLGSLFFILTTLFFTIAANTLVFLILLLLFWIIFSQCYKRMHDTTKYKNKVGLLLIPFYNLLIVSELFVLDSESDVNEFGMVPQKSTNSFKNWIVNGLKLLNQQLTLLHKISMGSFLLLVVLVLFKSINTYQETPVNLTSYYIETARPTTNGSVNRDYFLVFNDKISVNVSENYFNEIVYRQKFDTYKIALNNNNVEYIRLIDSKNNNTERLNFGVLQSNNPLLLITFLLFLSQLYVWRNLKAAAELKFANGYMVFVTIVYLYGIFVALF</sequence>
<dbReference type="PROSITE" id="PS50076">
    <property type="entry name" value="DNAJ_2"/>
    <property type="match status" value="1"/>
</dbReference>
<protein>
    <recommendedName>
        <fullName evidence="3">J domain-containing protein</fullName>
    </recommendedName>
</protein>
<keyword evidence="1" id="KW-0143">Chaperone</keyword>
<dbReference type="InterPro" id="IPR001623">
    <property type="entry name" value="DnaJ_domain"/>
</dbReference>
<feature type="domain" description="J" evidence="3">
    <location>
        <begin position="3"/>
        <end position="67"/>
    </location>
</feature>
<dbReference type="PANTHER" id="PTHR44360">
    <property type="entry name" value="DNAJ HOMOLOG SUBFAMILY B MEMBER 9"/>
    <property type="match status" value="1"/>
</dbReference>
<dbReference type="InterPro" id="IPR036869">
    <property type="entry name" value="J_dom_sf"/>
</dbReference>
<feature type="transmembrane region" description="Helical" evidence="2">
    <location>
        <begin position="276"/>
        <end position="295"/>
    </location>
</feature>
<keyword evidence="2" id="KW-1133">Transmembrane helix</keyword>
<dbReference type="GO" id="GO:0051787">
    <property type="term" value="F:misfolded protein binding"/>
    <property type="evidence" value="ECO:0007669"/>
    <property type="project" value="TreeGrafter"/>
</dbReference>
<keyword evidence="2" id="KW-0812">Transmembrane</keyword>
<dbReference type="OrthoDB" id="9779622at2"/>
<accession>A0A1I4Y6P2</accession>
<dbReference type="InterPro" id="IPR051948">
    <property type="entry name" value="Hsp70_co-chaperone_J-domain"/>
</dbReference>
<proteinExistence type="predicted"/>
<dbReference type="PANTHER" id="PTHR44360:SF1">
    <property type="entry name" value="DNAJ HOMOLOG SUBFAMILY B MEMBER 9"/>
    <property type="match status" value="1"/>
</dbReference>
<dbReference type="Proteomes" id="UP000199036">
    <property type="component" value="Unassembled WGS sequence"/>
</dbReference>
<feature type="transmembrane region" description="Helical" evidence="2">
    <location>
        <begin position="332"/>
        <end position="350"/>
    </location>
</feature>
<evidence type="ECO:0000256" key="2">
    <source>
        <dbReference type="SAM" id="Phobius"/>
    </source>
</evidence>
<name>A0A1I4Y6P2_9FLAO</name>
<evidence type="ECO:0000313" key="4">
    <source>
        <dbReference type="EMBL" id="SFN33199.1"/>
    </source>
</evidence>
<feature type="transmembrane region" description="Helical" evidence="2">
    <location>
        <begin position="446"/>
        <end position="463"/>
    </location>
</feature>
<dbReference type="SMART" id="SM00271">
    <property type="entry name" value="DnaJ"/>
    <property type="match status" value="1"/>
</dbReference>
<dbReference type="CDD" id="cd06257">
    <property type="entry name" value="DnaJ"/>
    <property type="match status" value="1"/>
</dbReference>
<keyword evidence="2" id="KW-0472">Membrane</keyword>
<dbReference type="GO" id="GO:0036503">
    <property type="term" value="P:ERAD pathway"/>
    <property type="evidence" value="ECO:0007669"/>
    <property type="project" value="TreeGrafter"/>
</dbReference>